<feature type="domain" description="Polypeptide-transport-associated ShlB-type" evidence="6">
    <location>
        <begin position="115"/>
        <end position="171"/>
    </location>
</feature>
<evidence type="ECO:0000256" key="2">
    <source>
        <dbReference type="ARBA" id="ARBA00022692"/>
    </source>
</evidence>
<sequence>MSLNKELGKKRKLSLKMMPILGLLFPLSALSAPNEPNLNQIDAQQQQRQQQQNAVRDAQLQSRPDVRLNIAQESKEKLPSDEKPCFDIYKISLLDYSADNQYQPSQFQLELTKTAQSLDLTLPRCIGAKGINALVSQVQNRIVEKGYVTTRVLVPDQNLNQGELVLMVIPGKIKNIIVSDVGNTPRFTRLHSWTGFTFDSGELLNLRDIEQSLENLKRSPTADANIEIQPSQAKDANFGDSDLLVTYAQNFPFRLTLGLDNSGSKSTGKLQGTATLSWDNLFSANDLFYGSFTHSMKRHTDDKGQRASKNWNLYYSIPLGYWDLSFSHSQNDYHQELAGAFTNYIYSGESTTDKLTLSYLLYRDSSRKTSIYGAFWSRQSENYIDDAEIDVQRRRMAGWEAGINHREYINRAIVNLGFNYKHGTGARGAIPAPEELWHEGTSRPVIMTATLSYLQPFSVGEQEFRFSTEWSAQWNKTPLIMQDRFSLGGRYTVRGFDGELTLTGERGWLTRNELSWNILGSNQWLYTGIDAGRVSGRTIREQLGNSLVGSVFGLRGGFKGFYYDVSLSKPISKPDGFRTSNLYTAFNVGYSF</sequence>
<reference evidence="8 9" key="1">
    <citation type="submission" date="2019-05" db="EMBL/GenBank/DDBJ databases">
        <authorList>
            <consortium name="Pathogen Informatics"/>
        </authorList>
    </citation>
    <scope>NUCLEOTIDE SEQUENCE [LARGE SCALE GENOMIC DNA]</scope>
    <source>
        <strain evidence="8 9">NM319</strain>
    </source>
</reference>
<dbReference type="Gene3D" id="3.10.20.310">
    <property type="entry name" value="membrane protein fhac"/>
    <property type="match status" value="1"/>
</dbReference>
<keyword evidence="9" id="KW-1185">Reference proteome</keyword>
<feature type="domain" description="ShlB POTRA" evidence="7">
    <location>
        <begin position="185"/>
        <end position="230"/>
    </location>
</feature>
<feature type="chain" id="PRO_5046211478" evidence="4">
    <location>
        <begin position="32"/>
        <end position="592"/>
    </location>
</feature>
<dbReference type="InterPro" id="IPR013686">
    <property type="entry name" value="Polypept-transport_assoc_ShlB"/>
</dbReference>
<keyword evidence="4" id="KW-0732">Signal</keyword>
<proteinExistence type="predicted"/>
<feature type="signal peptide" evidence="4">
    <location>
        <begin position="1"/>
        <end position="31"/>
    </location>
</feature>
<keyword evidence="3" id="KW-0998">Cell outer membrane</keyword>
<dbReference type="GeneID" id="86155206"/>
<gene>
    <name evidence="8" type="primary">fhaC_2</name>
    <name evidence="8" type="ORF">SAMEA1410922_00807</name>
</gene>
<dbReference type="InterPro" id="IPR005565">
    <property type="entry name" value="Hemolysn_activator_HlyB_C"/>
</dbReference>
<comment type="caution">
    <text evidence="8">The sequence shown here is derived from an EMBL/GenBank/DDBJ whole genome shotgun (WGS) entry which is preliminary data.</text>
</comment>
<dbReference type="PANTHER" id="PTHR34597">
    <property type="entry name" value="SLR1661 PROTEIN"/>
    <property type="match status" value="1"/>
</dbReference>
<name>A0ABY6TJW4_9PAST</name>
<dbReference type="InterPro" id="IPR027282">
    <property type="entry name" value="TPS"/>
</dbReference>
<evidence type="ECO:0000259" key="5">
    <source>
        <dbReference type="Pfam" id="PF03865"/>
    </source>
</evidence>
<evidence type="ECO:0000256" key="1">
    <source>
        <dbReference type="ARBA" id="ARBA00022452"/>
    </source>
</evidence>
<protein>
    <submittedName>
        <fullName evidence="8">Hemolysin activation/secretion protein</fullName>
    </submittedName>
</protein>
<dbReference type="PANTHER" id="PTHR34597:SF3">
    <property type="entry name" value="OUTER MEMBRANE TRANSPORTER CDIB"/>
    <property type="match status" value="1"/>
</dbReference>
<accession>A0ABY6TJW4</accession>
<evidence type="ECO:0000256" key="4">
    <source>
        <dbReference type="SAM" id="SignalP"/>
    </source>
</evidence>
<dbReference type="InterPro" id="IPR035251">
    <property type="entry name" value="ShlB_POTRA"/>
</dbReference>
<dbReference type="PIRSF" id="PIRSF029745">
    <property type="entry name" value="FhaC"/>
    <property type="match status" value="1"/>
</dbReference>
<evidence type="ECO:0000259" key="6">
    <source>
        <dbReference type="Pfam" id="PF08479"/>
    </source>
</evidence>
<evidence type="ECO:0000259" key="7">
    <source>
        <dbReference type="Pfam" id="PF17287"/>
    </source>
</evidence>
<dbReference type="Pfam" id="PF17287">
    <property type="entry name" value="POTRA_3"/>
    <property type="match status" value="1"/>
</dbReference>
<dbReference type="Pfam" id="PF08479">
    <property type="entry name" value="POTRA_2"/>
    <property type="match status" value="1"/>
</dbReference>
<dbReference type="Proteomes" id="UP000308167">
    <property type="component" value="Unassembled WGS sequence"/>
</dbReference>
<evidence type="ECO:0000313" key="9">
    <source>
        <dbReference type="Proteomes" id="UP000308167"/>
    </source>
</evidence>
<keyword evidence="1" id="KW-1134">Transmembrane beta strand</keyword>
<dbReference type="RefSeq" id="WP_135709644.1">
    <property type="nucleotide sequence ID" value="NZ_CABFKI010000004.1"/>
</dbReference>
<organism evidence="8 9">
    <name type="scientific">Actinobacillus porcinus</name>
    <dbReference type="NCBI Taxonomy" id="51048"/>
    <lineage>
        <taxon>Bacteria</taxon>
        <taxon>Pseudomonadati</taxon>
        <taxon>Pseudomonadota</taxon>
        <taxon>Gammaproteobacteria</taxon>
        <taxon>Pasteurellales</taxon>
        <taxon>Pasteurellaceae</taxon>
        <taxon>Actinobacillus</taxon>
    </lineage>
</organism>
<dbReference type="InterPro" id="IPR051544">
    <property type="entry name" value="TPS_OM_transporter"/>
</dbReference>
<evidence type="ECO:0000256" key="3">
    <source>
        <dbReference type="ARBA" id="ARBA00023237"/>
    </source>
</evidence>
<dbReference type="EMBL" id="CABFKI010000004">
    <property type="protein sequence ID" value="VTU07257.1"/>
    <property type="molecule type" value="Genomic_DNA"/>
</dbReference>
<feature type="domain" description="Haemolysin activator HlyB C-terminal" evidence="5">
    <location>
        <begin position="239"/>
        <end position="556"/>
    </location>
</feature>
<keyword evidence="1" id="KW-0472">Membrane</keyword>
<evidence type="ECO:0000313" key="8">
    <source>
        <dbReference type="EMBL" id="VTU07257.1"/>
    </source>
</evidence>
<dbReference type="Gene3D" id="2.40.160.50">
    <property type="entry name" value="membrane protein fhac: a member of the omp85/tpsb transporter family"/>
    <property type="match status" value="1"/>
</dbReference>
<keyword evidence="2" id="KW-0812">Transmembrane</keyword>
<dbReference type="Pfam" id="PF03865">
    <property type="entry name" value="ShlB"/>
    <property type="match status" value="1"/>
</dbReference>